<keyword evidence="4" id="KW-1185">Reference proteome</keyword>
<comment type="caution">
    <text evidence="3">The sequence shown here is derived from an EMBL/GenBank/DDBJ whole genome shotgun (WGS) entry which is preliminary data.</text>
</comment>
<reference evidence="3" key="1">
    <citation type="submission" date="2020-12" db="EMBL/GenBank/DDBJ databases">
        <authorList>
            <person name="Iha C."/>
        </authorList>
    </citation>
    <scope>NUCLEOTIDE SEQUENCE</scope>
</reference>
<dbReference type="PANTHER" id="PTHR24074">
    <property type="entry name" value="CO-CHAPERONE PROTEIN DJLA"/>
    <property type="match status" value="1"/>
</dbReference>
<dbReference type="Gene3D" id="1.10.287.110">
    <property type="entry name" value="DnaJ domain"/>
    <property type="match status" value="1"/>
</dbReference>
<dbReference type="OrthoDB" id="10250354at2759"/>
<dbReference type="PRINTS" id="PR00625">
    <property type="entry name" value="JDOMAIN"/>
</dbReference>
<dbReference type="Proteomes" id="UP000708148">
    <property type="component" value="Unassembled WGS sequence"/>
</dbReference>
<evidence type="ECO:0000256" key="1">
    <source>
        <dbReference type="SAM" id="Phobius"/>
    </source>
</evidence>
<keyword evidence="1" id="KW-0812">Transmembrane</keyword>
<dbReference type="Pfam" id="PF00226">
    <property type="entry name" value="DnaJ"/>
    <property type="match status" value="1"/>
</dbReference>
<dbReference type="CDD" id="cd06257">
    <property type="entry name" value="DnaJ"/>
    <property type="match status" value="1"/>
</dbReference>
<feature type="domain" description="J" evidence="2">
    <location>
        <begin position="4"/>
        <end position="71"/>
    </location>
</feature>
<evidence type="ECO:0000313" key="3">
    <source>
        <dbReference type="EMBL" id="CAD7698036.1"/>
    </source>
</evidence>
<evidence type="ECO:0000313" key="4">
    <source>
        <dbReference type="Proteomes" id="UP000708148"/>
    </source>
</evidence>
<feature type="transmembrane region" description="Helical" evidence="1">
    <location>
        <begin position="89"/>
        <end position="109"/>
    </location>
</feature>
<dbReference type="SUPFAM" id="SSF46565">
    <property type="entry name" value="Chaperone J-domain"/>
    <property type="match status" value="1"/>
</dbReference>
<dbReference type="InterPro" id="IPR050817">
    <property type="entry name" value="DjlA_DnaK_co-chaperone"/>
</dbReference>
<protein>
    <recommendedName>
        <fullName evidence="2">J domain-containing protein</fullName>
    </recommendedName>
</protein>
<keyword evidence="1" id="KW-1133">Transmembrane helix</keyword>
<dbReference type="EMBL" id="CAJHUC010000745">
    <property type="protein sequence ID" value="CAD7698036.1"/>
    <property type="molecule type" value="Genomic_DNA"/>
</dbReference>
<dbReference type="PROSITE" id="PS50076">
    <property type="entry name" value="DNAJ_2"/>
    <property type="match status" value="1"/>
</dbReference>
<organism evidence="3 4">
    <name type="scientific">Ostreobium quekettii</name>
    <dbReference type="NCBI Taxonomy" id="121088"/>
    <lineage>
        <taxon>Eukaryota</taxon>
        <taxon>Viridiplantae</taxon>
        <taxon>Chlorophyta</taxon>
        <taxon>core chlorophytes</taxon>
        <taxon>Ulvophyceae</taxon>
        <taxon>TCBD clade</taxon>
        <taxon>Bryopsidales</taxon>
        <taxon>Ostreobineae</taxon>
        <taxon>Ostreobiaceae</taxon>
        <taxon>Ostreobium</taxon>
    </lineage>
</organism>
<evidence type="ECO:0000259" key="2">
    <source>
        <dbReference type="PROSITE" id="PS50076"/>
    </source>
</evidence>
<dbReference type="SMART" id="SM00271">
    <property type="entry name" value="DnaJ"/>
    <property type="match status" value="1"/>
</dbReference>
<name>A0A8S1IS06_9CHLO</name>
<dbReference type="InterPro" id="IPR036869">
    <property type="entry name" value="J_dom_sf"/>
</dbReference>
<gene>
    <name evidence="3" type="ORF">OSTQU699_LOCUS3397</name>
</gene>
<keyword evidence="1" id="KW-0472">Membrane</keyword>
<dbReference type="InterPro" id="IPR001623">
    <property type="entry name" value="DnaJ_domain"/>
</dbReference>
<accession>A0A8S1IS06</accession>
<sequence length="136" mass="14927">MVSAPHNVLGVPASASKDEVKAAYRKLCLKYHPDMCPPSQKQKAAELFGQISEAYSAMMTGSHQPQFDTRSGGRAWTPPRARVRVSNRVVALIISLPVVLTGIKVGMFYGRLPREGDDGPNLWTRTFKGWKGPTTT</sequence>
<dbReference type="AlphaFoldDB" id="A0A8S1IS06"/>
<proteinExistence type="predicted"/>